<evidence type="ECO:0000313" key="2">
    <source>
        <dbReference type="EMBL" id="MCW4133068.1"/>
    </source>
</evidence>
<gene>
    <name evidence="1" type="ORF">NND11_14640</name>
    <name evidence="2" type="ORF">ONT19_16080</name>
</gene>
<dbReference type="Proteomes" id="UP001206014">
    <property type="component" value="Unassembled WGS sequence"/>
</dbReference>
<dbReference type="EMBL" id="JAPDVG010000002">
    <property type="protein sequence ID" value="MCW4133068.1"/>
    <property type="molecule type" value="Genomic_DNA"/>
</dbReference>
<dbReference type="AlphaFoldDB" id="A0AAW5I3D2"/>
<evidence type="ECO:0000313" key="1">
    <source>
        <dbReference type="EMBL" id="MCP9502761.1"/>
    </source>
</evidence>
<dbReference type="RefSeq" id="WP_153098457.1">
    <property type="nucleotide sequence ID" value="NZ_JAJTTD010000030.1"/>
</dbReference>
<organism evidence="1 3">
    <name type="scientific">Segatella copri</name>
    <dbReference type="NCBI Taxonomy" id="165179"/>
    <lineage>
        <taxon>Bacteria</taxon>
        <taxon>Pseudomonadati</taxon>
        <taxon>Bacteroidota</taxon>
        <taxon>Bacteroidia</taxon>
        <taxon>Bacteroidales</taxon>
        <taxon>Prevotellaceae</taxon>
        <taxon>Segatella</taxon>
    </lineage>
</organism>
<evidence type="ECO:0000313" key="3">
    <source>
        <dbReference type="Proteomes" id="UP001206014"/>
    </source>
</evidence>
<sequence>MFPFVRLEAIVSGVSVISDFPINYRLAVIGGEEGLVDDANAKILAAL</sequence>
<accession>A0AAW5I3D2</accession>
<dbReference type="Proteomes" id="UP001209417">
    <property type="component" value="Unassembled WGS sequence"/>
</dbReference>
<name>A0AAW5I3D2_9BACT</name>
<proteinExistence type="predicted"/>
<dbReference type="EMBL" id="JANDXR010000026">
    <property type="protein sequence ID" value="MCP9502761.1"/>
    <property type="molecule type" value="Genomic_DNA"/>
</dbReference>
<comment type="caution">
    <text evidence="1">The sequence shown here is derived from an EMBL/GenBank/DDBJ whole genome shotgun (WGS) entry which is preliminary data.</text>
</comment>
<reference evidence="2" key="2">
    <citation type="submission" date="2022-11" db="EMBL/GenBank/DDBJ databases">
        <title>Genomic repertoires linked with pathogenic potency of arthritogenic Prevotella copri isolated from the gut of rheumatoid arthritis patients.</title>
        <authorList>
            <person name="Nii T."/>
            <person name="Maeda Y."/>
            <person name="Motooka D."/>
            <person name="Naito M."/>
            <person name="Matsumoto Y."/>
            <person name="Ogawa T."/>
            <person name="Oguro-Igashira E."/>
            <person name="Kishikawa T."/>
            <person name="Yamashita M."/>
            <person name="Koizumi S."/>
            <person name="Kurakawa T."/>
            <person name="Okumura R."/>
            <person name="Kayama H."/>
            <person name="Murakami M."/>
            <person name="Sakaguchi T."/>
            <person name="Das B."/>
            <person name="Nakamura S."/>
            <person name="Okada Y."/>
            <person name="Kumanogoh A."/>
            <person name="Takeda K."/>
        </authorList>
    </citation>
    <scope>NUCLEOTIDE SEQUENCE</scope>
    <source>
        <strain evidence="2">H019-1</strain>
    </source>
</reference>
<protein>
    <submittedName>
        <fullName evidence="1">Uncharacterized protein</fullName>
    </submittedName>
</protein>
<reference evidence="1" key="1">
    <citation type="submission" date="2022-07" db="EMBL/GenBank/DDBJ databases">
        <title>Prevotella copri.</title>
        <authorList>
            <person name="Yang C."/>
        </authorList>
    </citation>
    <scope>NUCLEOTIDE SEQUENCE</scope>
    <source>
        <strain evidence="1">HF88</strain>
    </source>
</reference>